<organism evidence="1 2">
    <name type="scientific">Luedemannella flava</name>
    <dbReference type="NCBI Taxonomy" id="349316"/>
    <lineage>
        <taxon>Bacteria</taxon>
        <taxon>Bacillati</taxon>
        <taxon>Actinomycetota</taxon>
        <taxon>Actinomycetes</taxon>
        <taxon>Micromonosporales</taxon>
        <taxon>Micromonosporaceae</taxon>
        <taxon>Luedemannella</taxon>
    </lineage>
</organism>
<evidence type="ECO:0000313" key="2">
    <source>
        <dbReference type="Proteomes" id="UP001500218"/>
    </source>
</evidence>
<proteinExistence type="predicted"/>
<dbReference type="InterPro" id="IPR036291">
    <property type="entry name" value="NAD(P)-bd_dom_sf"/>
</dbReference>
<keyword evidence="2" id="KW-1185">Reference proteome</keyword>
<reference evidence="2" key="1">
    <citation type="journal article" date="2019" name="Int. J. Syst. Evol. Microbiol.">
        <title>The Global Catalogue of Microorganisms (GCM) 10K type strain sequencing project: providing services to taxonomists for standard genome sequencing and annotation.</title>
        <authorList>
            <consortium name="The Broad Institute Genomics Platform"/>
            <consortium name="The Broad Institute Genome Sequencing Center for Infectious Disease"/>
            <person name="Wu L."/>
            <person name="Ma J."/>
        </authorList>
    </citation>
    <scope>NUCLEOTIDE SEQUENCE [LARGE SCALE GENOMIC DNA]</scope>
    <source>
        <strain evidence="2">JCM 13250</strain>
    </source>
</reference>
<dbReference type="EMBL" id="BAAALT010000283">
    <property type="protein sequence ID" value="GAA1834274.1"/>
    <property type="molecule type" value="Genomic_DNA"/>
</dbReference>
<dbReference type="PANTHER" id="PTHR43482:SF1">
    <property type="entry name" value="PROTEIN AST1-RELATED"/>
    <property type="match status" value="1"/>
</dbReference>
<dbReference type="Gene3D" id="3.90.180.10">
    <property type="entry name" value="Medium-chain alcohol dehydrogenases, catalytic domain"/>
    <property type="match status" value="1"/>
</dbReference>
<dbReference type="SUPFAM" id="SSF51735">
    <property type="entry name" value="NAD(P)-binding Rossmann-fold domains"/>
    <property type="match status" value="1"/>
</dbReference>
<protein>
    <submittedName>
        <fullName evidence="1">Uncharacterized protein</fullName>
    </submittedName>
</protein>
<sequence length="199" mass="19907">MAADVDWVVPLPDGLDAAGAATVPLNAQSASRVLAVADLTAPTTVLVIGASGGVGGFVAQLAVAAGHRVVAVATSGDEDWVAGLGVAEVVSRDADLATVGPVPVVLDVVPVGAPAHPAVADGGTLLTTRPTEPIDPARGVRQELVLVVPDRDLLRRRVADVAAGALRTRVAAVLPLAEAAEAHRLAETHGVRGKVILAP</sequence>
<name>A0ABP4Z2C7_9ACTN</name>
<accession>A0ABP4Z2C7</accession>
<dbReference type="RefSeq" id="WP_344139911.1">
    <property type="nucleotide sequence ID" value="NZ_BAAALT010000283.1"/>
</dbReference>
<dbReference type="Pfam" id="PF13602">
    <property type="entry name" value="ADH_zinc_N_2"/>
    <property type="match status" value="1"/>
</dbReference>
<evidence type="ECO:0000313" key="1">
    <source>
        <dbReference type="EMBL" id="GAA1834274.1"/>
    </source>
</evidence>
<comment type="caution">
    <text evidence="1">The sequence shown here is derived from an EMBL/GenBank/DDBJ whole genome shotgun (WGS) entry which is preliminary data.</text>
</comment>
<dbReference type="PANTHER" id="PTHR43482">
    <property type="entry name" value="PROTEIN AST1-RELATED"/>
    <property type="match status" value="1"/>
</dbReference>
<dbReference type="Gene3D" id="3.40.50.720">
    <property type="entry name" value="NAD(P)-binding Rossmann-like Domain"/>
    <property type="match status" value="1"/>
</dbReference>
<dbReference type="Proteomes" id="UP001500218">
    <property type="component" value="Unassembled WGS sequence"/>
</dbReference>
<dbReference type="InterPro" id="IPR052585">
    <property type="entry name" value="Lipid_raft_assoc_Zn_ADH"/>
</dbReference>
<gene>
    <name evidence="1" type="ORF">GCM10009682_60770</name>
</gene>